<evidence type="ECO:0000259" key="1">
    <source>
        <dbReference type="Pfam" id="PF05685"/>
    </source>
</evidence>
<dbReference type="CDD" id="cd06260">
    <property type="entry name" value="DUF820-like"/>
    <property type="match status" value="1"/>
</dbReference>
<organism evidence="2 3">
    <name type="scientific">Pegethrix bostrychoides GSE-TBD4-15B</name>
    <dbReference type="NCBI Taxonomy" id="2839662"/>
    <lineage>
        <taxon>Bacteria</taxon>
        <taxon>Bacillati</taxon>
        <taxon>Cyanobacteriota</taxon>
        <taxon>Cyanophyceae</taxon>
        <taxon>Oculatellales</taxon>
        <taxon>Oculatellaceae</taxon>
        <taxon>Pegethrix</taxon>
    </lineage>
</organism>
<feature type="domain" description="Putative restriction endonuclease" evidence="1">
    <location>
        <begin position="15"/>
        <end position="184"/>
    </location>
</feature>
<evidence type="ECO:0000313" key="3">
    <source>
        <dbReference type="Proteomes" id="UP000707356"/>
    </source>
</evidence>
<name>A0A951U4Z5_9CYAN</name>
<gene>
    <name evidence="2" type="ORF">KME07_11990</name>
</gene>
<reference evidence="2" key="2">
    <citation type="journal article" date="2022" name="Microbiol. Resour. Announc.">
        <title>Metagenome Sequencing to Explore Phylogenomics of Terrestrial Cyanobacteria.</title>
        <authorList>
            <person name="Ward R.D."/>
            <person name="Stajich J.E."/>
            <person name="Johansen J.R."/>
            <person name="Huntemann M."/>
            <person name="Clum A."/>
            <person name="Foster B."/>
            <person name="Foster B."/>
            <person name="Roux S."/>
            <person name="Palaniappan K."/>
            <person name="Varghese N."/>
            <person name="Mukherjee S."/>
            <person name="Reddy T.B.K."/>
            <person name="Daum C."/>
            <person name="Copeland A."/>
            <person name="Chen I.A."/>
            <person name="Ivanova N.N."/>
            <person name="Kyrpides N.C."/>
            <person name="Shapiro N."/>
            <person name="Eloe-Fadrosh E.A."/>
            <person name="Pietrasiak N."/>
        </authorList>
    </citation>
    <scope>NUCLEOTIDE SEQUENCE</scope>
    <source>
        <strain evidence="2">GSE-TBD4-15B</strain>
    </source>
</reference>
<sequence length="188" mass="21150">MNPTTEAQIRWTTSDLELLPESSNRYEIIDGELFVTKALHWGHQRATVRLANVLDTWSLETNLGETVQAPGVIFSDADNVIPDVVWISRERLDLYLDNAGHLTAAPELIVEVLSAGAANERRDREAKLKLYSARGVQEYWILDWQQQQVEVYRRQQAALSLAATLFAADQLSSPLLPGFDCAVARLFL</sequence>
<keyword evidence="2" id="KW-0540">Nuclease</keyword>
<dbReference type="GO" id="GO:0004519">
    <property type="term" value="F:endonuclease activity"/>
    <property type="evidence" value="ECO:0007669"/>
    <property type="project" value="UniProtKB-KW"/>
</dbReference>
<dbReference type="InterPro" id="IPR011335">
    <property type="entry name" value="Restrct_endonuc-II-like"/>
</dbReference>
<dbReference type="InterPro" id="IPR012296">
    <property type="entry name" value="Nuclease_put_TT1808"/>
</dbReference>
<comment type="caution">
    <text evidence="2">The sequence shown here is derived from an EMBL/GenBank/DDBJ whole genome shotgun (WGS) entry which is preliminary data.</text>
</comment>
<dbReference type="InterPro" id="IPR008538">
    <property type="entry name" value="Uma2"/>
</dbReference>
<dbReference type="AlphaFoldDB" id="A0A951U4Z5"/>
<dbReference type="Gene3D" id="3.90.1570.10">
    <property type="entry name" value="tt1808, chain A"/>
    <property type="match status" value="1"/>
</dbReference>
<protein>
    <submittedName>
        <fullName evidence="2">Uma2 family endonuclease</fullName>
    </submittedName>
</protein>
<dbReference type="EMBL" id="JAHHHV010000066">
    <property type="protein sequence ID" value="MBW4466140.1"/>
    <property type="molecule type" value="Genomic_DNA"/>
</dbReference>
<evidence type="ECO:0000313" key="2">
    <source>
        <dbReference type="EMBL" id="MBW4466140.1"/>
    </source>
</evidence>
<keyword evidence="2" id="KW-0378">Hydrolase</keyword>
<accession>A0A951U4Z5</accession>
<reference evidence="2" key="1">
    <citation type="submission" date="2021-05" db="EMBL/GenBank/DDBJ databases">
        <authorList>
            <person name="Pietrasiak N."/>
            <person name="Ward R."/>
            <person name="Stajich J.E."/>
            <person name="Kurbessoian T."/>
        </authorList>
    </citation>
    <scope>NUCLEOTIDE SEQUENCE</scope>
    <source>
        <strain evidence="2">GSE-TBD4-15B</strain>
    </source>
</reference>
<dbReference type="Pfam" id="PF05685">
    <property type="entry name" value="Uma2"/>
    <property type="match status" value="1"/>
</dbReference>
<dbReference type="SUPFAM" id="SSF52980">
    <property type="entry name" value="Restriction endonuclease-like"/>
    <property type="match status" value="1"/>
</dbReference>
<proteinExistence type="predicted"/>
<dbReference type="PANTHER" id="PTHR34107">
    <property type="entry name" value="SLL0198 PROTEIN-RELATED"/>
    <property type="match status" value="1"/>
</dbReference>
<dbReference type="PANTHER" id="PTHR34107:SF4">
    <property type="entry name" value="SLL1222 PROTEIN"/>
    <property type="match status" value="1"/>
</dbReference>
<dbReference type="Proteomes" id="UP000707356">
    <property type="component" value="Unassembled WGS sequence"/>
</dbReference>
<keyword evidence="2" id="KW-0255">Endonuclease</keyword>